<comment type="caution">
    <text evidence="1">The sequence shown here is derived from an EMBL/GenBank/DDBJ whole genome shotgun (WGS) entry which is preliminary data.</text>
</comment>
<gene>
    <name evidence="1" type="ORF">I9W95_14330</name>
</gene>
<name>A0ABS7ZWJ2_9GAMM</name>
<sequence length="172" mass="19090">MNQITSSVIPSTLPGAAAKHLFQFHQQELDTLFDSLSCPADAQLQGLFRGTLFGISGINALPRWLRSPIYRLLASFINPWKGKSFADGEGANSWFNSKGSVSFGYYFTGSGDDEQGKPLLRLNYLHPRTPGLLQPIRGEARLLADGVWLARMRWQGKNNLTTLLYFTLEPAA</sequence>
<dbReference type="RefSeq" id="WP_225676093.1">
    <property type="nucleotide sequence ID" value="NZ_JAEDAH010000091.1"/>
</dbReference>
<dbReference type="EMBL" id="JAEDAH010000091">
    <property type="protein sequence ID" value="MCA6064786.1"/>
    <property type="molecule type" value="Genomic_DNA"/>
</dbReference>
<evidence type="ECO:0000313" key="2">
    <source>
        <dbReference type="Proteomes" id="UP000714380"/>
    </source>
</evidence>
<reference evidence="1 2" key="1">
    <citation type="submission" date="2020-12" db="EMBL/GenBank/DDBJ databases">
        <title>Novel Thalassolituus-related marine hydrocarbonoclastic bacteria mediated algae-derived hydrocarbons mineralization in twilight zone of the northern South China Sea.</title>
        <authorList>
            <person name="Dong C."/>
        </authorList>
    </citation>
    <scope>NUCLEOTIDE SEQUENCE [LARGE SCALE GENOMIC DNA]</scope>
    <source>
        <strain evidence="1 2">IMCC1826</strain>
    </source>
</reference>
<accession>A0ABS7ZWJ2</accession>
<keyword evidence="2" id="KW-1185">Reference proteome</keyword>
<evidence type="ECO:0000313" key="1">
    <source>
        <dbReference type="EMBL" id="MCA6064786.1"/>
    </source>
</evidence>
<proteinExistence type="predicted"/>
<protein>
    <submittedName>
        <fullName evidence="1">Uncharacterized protein</fullName>
    </submittedName>
</protein>
<organism evidence="1 2">
    <name type="scientific">Thalassolituus marinus</name>
    <dbReference type="NCBI Taxonomy" id="671053"/>
    <lineage>
        <taxon>Bacteria</taxon>
        <taxon>Pseudomonadati</taxon>
        <taxon>Pseudomonadota</taxon>
        <taxon>Gammaproteobacteria</taxon>
        <taxon>Oceanospirillales</taxon>
        <taxon>Oceanospirillaceae</taxon>
        <taxon>Thalassolituus</taxon>
    </lineage>
</organism>
<dbReference type="Proteomes" id="UP000714380">
    <property type="component" value="Unassembled WGS sequence"/>
</dbReference>